<dbReference type="RefSeq" id="WP_164427069.1">
    <property type="nucleotide sequence ID" value="NZ_JAAIKT010000013.1"/>
</dbReference>
<sequence length="534" mass="57308">MEERTAVLVVGGSLVGLSAAVFLAHQGVPCVVAERHVGTSIHPRARGITARSMELFRQVGLEDAVRAHGQDDIGVFVRARALADDDHHAVVMPQTRTPDEVSPTTLYACDQDRLEPLLLARARELGADVRFGTELVDFTQSRDEVSAVLRDRGSGERRTVRARYLVAADGGRSPVRERLGISRSGPGTLQHQVSILFRADLDRALRGREVFACFLETMSGVLVRRDADVWQMGVPFTPELGESADDFTDERCREVVRTGTGLADLDAEIDSVLSWEIAALVADRFREGRIFLAGDSAHVSSPRGGLGGNGGIQDAHNLAWKLAAVLAGHAGERLLDTYETERRPIAFLNMEYALGRMRGEPWTQEYNTVSLGYRYHSPAFAAEEGADGPGGNEKLEDPTAPSGRPGTRAAHVPLSAGYADGASSTLDLFGREFVLLTGDCDAEWRTAAKQAADGRGIPLAVHAAGAGDASAEGAARAERWRVAYGLPAEGAVLVRPDGYIVWRGRRCGDDTAERLGAALDAACGRGREPVSDPG</sequence>
<dbReference type="Pfam" id="PF21274">
    <property type="entry name" value="Rng_hyd_C"/>
    <property type="match status" value="1"/>
</dbReference>
<evidence type="ECO:0000256" key="1">
    <source>
        <dbReference type="ARBA" id="ARBA00001974"/>
    </source>
</evidence>
<evidence type="ECO:0000256" key="2">
    <source>
        <dbReference type="ARBA" id="ARBA00022630"/>
    </source>
</evidence>
<gene>
    <name evidence="6" type="ORF">G4H13_13505</name>
</gene>
<dbReference type="Pfam" id="PF01494">
    <property type="entry name" value="FAD_binding_3"/>
    <property type="match status" value="1"/>
</dbReference>
<feature type="region of interest" description="Disordered" evidence="4">
    <location>
        <begin position="382"/>
        <end position="407"/>
    </location>
</feature>
<protein>
    <recommendedName>
        <fullName evidence="5">FAD-binding domain-containing protein</fullName>
    </recommendedName>
</protein>
<keyword evidence="3" id="KW-0274">FAD</keyword>
<dbReference type="SUPFAM" id="SSF51905">
    <property type="entry name" value="FAD/NAD(P)-binding domain"/>
    <property type="match status" value="1"/>
</dbReference>
<evidence type="ECO:0000313" key="6">
    <source>
        <dbReference type="EMBL" id="NEW71392.1"/>
    </source>
</evidence>
<dbReference type="Gene3D" id="3.50.50.60">
    <property type="entry name" value="FAD/NAD(P)-binding domain"/>
    <property type="match status" value="1"/>
</dbReference>
<dbReference type="Gene3D" id="3.40.30.120">
    <property type="match status" value="1"/>
</dbReference>
<comment type="cofactor">
    <cofactor evidence="1">
        <name>FAD</name>
        <dbReference type="ChEBI" id="CHEBI:57692"/>
    </cofactor>
</comment>
<name>A0A6G4ADP3_9ACTN</name>
<dbReference type="InterPro" id="IPR050641">
    <property type="entry name" value="RIFMO-like"/>
</dbReference>
<dbReference type="InterPro" id="IPR036188">
    <property type="entry name" value="FAD/NAD-bd_sf"/>
</dbReference>
<dbReference type="PRINTS" id="PR00420">
    <property type="entry name" value="RNGMNOXGNASE"/>
</dbReference>
<dbReference type="InterPro" id="IPR002938">
    <property type="entry name" value="FAD-bd"/>
</dbReference>
<evidence type="ECO:0000313" key="7">
    <source>
        <dbReference type="Proteomes" id="UP000476310"/>
    </source>
</evidence>
<evidence type="ECO:0000256" key="3">
    <source>
        <dbReference type="ARBA" id="ARBA00022827"/>
    </source>
</evidence>
<dbReference type="GO" id="GO:0016709">
    <property type="term" value="F:oxidoreductase activity, acting on paired donors, with incorporation or reduction of molecular oxygen, NAD(P)H as one donor, and incorporation of one atom of oxygen"/>
    <property type="evidence" value="ECO:0007669"/>
    <property type="project" value="UniProtKB-ARBA"/>
</dbReference>
<dbReference type="EMBL" id="JAAIKT010000013">
    <property type="protein sequence ID" value="NEW71392.1"/>
    <property type="molecule type" value="Genomic_DNA"/>
</dbReference>
<dbReference type="AlphaFoldDB" id="A0A6G4ADP3"/>
<proteinExistence type="predicted"/>
<dbReference type="GO" id="GO:0071949">
    <property type="term" value="F:FAD binding"/>
    <property type="evidence" value="ECO:0007669"/>
    <property type="project" value="InterPro"/>
</dbReference>
<keyword evidence="7" id="KW-1185">Reference proteome</keyword>
<dbReference type="PANTHER" id="PTHR43004">
    <property type="entry name" value="TRK SYSTEM POTASSIUM UPTAKE PROTEIN"/>
    <property type="match status" value="1"/>
</dbReference>
<accession>A0A6G4ADP3</accession>
<dbReference type="Proteomes" id="UP000476310">
    <property type="component" value="Unassembled WGS sequence"/>
</dbReference>
<feature type="domain" description="FAD-binding" evidence="5">
    <location>
        <begin position="4"/>
        <end position="347"/>
    </location>
</feature>
<organism evidence="6 7">
    <name type="scientific">Streptomyces rhizosphaericus</name>
    <dbReference type="NCBI Taxonomy" id="114699"/>
    <lineage>
        <taxon>Bacteria</taxon>
        <taxon>Bacillati</taxon>
        <taxon>Actinomycetota</taxon>
        <taxon>Actinomycetes</taxon>
        <taxon>Kitasatosporales</taxon>
        <taxon>Streptomycetaceae</taxon>
        <taxon>Streptomyces</taxon>
        <taxon>Streptomyces violaceusniger group</taxon>
    </lineage>
</organism>
<dbReference type="Gene3D" id="3.30.9.10">
    <property type="entry name" value="D-Amino Acid Oxidase, subunit A, domain 2"/>
    <property type="match status" value="1"/>
</dbReference>
<comment type="caution">
    <text evidence="6">The sequence shown here is derived from an EMBL/GenBank/DDBJ whole genome shotgun (WGS) entry which is preliminary data.</text>
</comment>
<evidence type="ECO:0000259" key="5">
    <source>
        <dbReference type="Pfam" id="PF01494"/>
    </source>
</evidence>
<reference evidence="6" key="1">
    <citation type="submission" date="2020-02" db="EMBL/GenBank/DDBJ databases">
        <title>A new Streptomyces sp. for controlling soil-borne diseases.</title>
        <authorList>
            <person name="Li X."/>
            <person name="Tian Y."/>
            <person name="Gao K."/>
        </authorList>
    </citation>
    <scope>NUCLEOTIDE SEQUENCE [LARGE SCALE GENOMIC DNA]</scope>
    <source>
        <strain evidence="6">0250</strain>
    </source>
</reference>
<evidence type="ECO:0000256" key="4">
    <source>
        <dbReference type="SAM" id="MobiDB-lite"/>
    </source>
</evidence>
<dbReference type="PANTHER" id="PTHR43004:SF19">
    <property type="entry name" value="BINDING MONOOXYGENASE, PUTATIVE (JCVI)-RELATED"/>
    <property type="match status" value="1"/>
</dbReference>
<keyword evidence="2" id="KW-0285">Flavoprotein</keyword>